<reference evidence="1" key="1">
    <citation type="submission" date="2023-07" db="EMBL/GenBank/DDBJ databases">
        <title>Sorghum-associated microbial communities from plants grown in Nebraska, USA.</title>
        <authorList>
            <person name="Schachtman D."/>
        </authorList>
    </citation>
    <scope>NUCLEOTIDE SEQUENCE</scope>
    <source>
        <strain evidence="1">2697</strain>
    </source>
</reference>
<gene>
    <name evidence="1" type="ORF">J2X78_005052</name>
</gene>
<evidence type="ECO:0000313" key="1">
    <source>
        <dbReference type="EMBL" id="MDR6786457.1"/>
    </source>
</evidence>
<evidence type="ECO:0000313" key="2">
    <source>
        <dbReference type="Proteomes" id="UP001246858"/>
    </source>
</evidence>
<dbReference type="EMBL" id="JAVDTF010000007">
    <property type="protein sequence ID" value="MDR6786457.1"/>
    <property type="molecule type" value="Genomic_DNA"/>
</dbReference>
<sequence length="424" mass="49272">MKKTLMSLAFLSLASHSFAQENGIRFEQRLSWQQIKDQAKEQNKYIFIDVFATWCVPCKAMDQEIYPSEKLGAYMNDKFISVKIQADSTNIDTEFVKSWYLDARKIIAESNLKGYPSYLFFSPEGKLLHQGANYKTVGEFLELAGQSLDPEKQYYTQLKKFMENKMDYSKMHELILLAKTLGKTENAQMVADVYINGYLLKLDQRNLFTKDNLDLIGGSLKDSNSESFKLFMSQSEMINQVLGPFQAQNTIMNFINKSELPQNVEASKKADWDKLEKKLTNKYGSLGQEIVWGQRMIYHLLAGDNWSDFGKYYVLYFNKALKHPRRYKINDMCWVIFENIEDPNILRFAVEVMEYDIETYDQNNAAAYDTYANLLYKTGKKKNAIEWEEKAVKVKRGQADEEVYIEILGKMKAGLPTWEVKSIK</sequence>
<dbReference type="Proteomes" id="UP001246858">
    <property type="component" value="Unassembled WGS sequence"/>
</dbReference>
<protein>
    <submittedName>
        <fullName evidence="1">Thioredoxin-related protein</fullName>
    </submittedName>
</protein>
<name>A0ACC6L501_9SPHI</name>
<accession>A0ACC6L501</accession>
<organism evidence="1 2">
    <name type="scientific">Pedobacter africanus</name>
    <dbReference type="NCBI Taxonomy" id="151894"/>
    <lineage>
        <taxon>Bacteria</taxon>
        <taxon>Pseudomonadati</taxon>
        <taxon>Bacteroidota</taxon>
        <taxon>Sphingobacteriia</taxon>
        <taxon>Sphingobacteriales</taxon>
        <taxon>Sphingobacteriaceae</taxon>
        <taxon>Pedobacter</taxon>
    </lineage>
</organism>
<keyword evidence="2" id="KW-1185">Reference proteome</keyword>
<comment type="caution">
    <text evidence="1">The sequence shown here is derived from an EMBL/GenBank/DDBJ whole genome shotgun (WGS) entry which is preliminary data.</text>
</comment>
<proteinExistence type="predicted"/>